<evidence type="ECO:0000259" key="1">
    <source>
        <dbReference type="Pfam" id="PF01636"/>
    </source>
</evidence>
<proteinExistence type="predicted"/>
<dbReference type="InterPro" id="IPR011009">
    <property type="entry name" value="Kinase-like_dom_sf"/>
</dbReference>
<dbReference type="RefSeq" id="WP_067720291.1">
    <property type="nucleotide sequence ID" value="NZ_LPVJ01000071.1"/>
</dbReference>
<dbReference type="InterPro" id="IPR052898">
    <property type="entry name" value="ACAD10-like"/>
</dbReference>
<dbReference type="SUPFAM" id="SSF56112">
    <property type="entry name" value="Protein kinase-like (PK-like)"/>
    <property type="match status" value="1"/>
</dbReference>
<feature type="domain" description="Aminoglycoside phosphotransferase" evidence="1">
    <location>
        <begin position="50"/>
        <end position="289"/>
    </location>
</feature>
<dbReference type="EMBL" id="LPVJ01000071">
    <property type="protein sequence ID" value="KUO94706.1"/>
    <property type="molecule type" value="Genomic_DNA"/>
</dbReference>
<name>A0A101XNV3_9BACL</name>
<sequence>MARREQLGTEQDLAEIIDVREGEELDLSSIVPLLKEQILDLPDGEWTVFQYAAGRSNLTYLIKCGAWEAVLRRPPLGPVAPKSHDMLREARILSSIHDVFPLAPKPYLIVSDVSFLGVPFYVMERKTGVCVDAHWPTAYPRNAETGAKMSEALLSTMVRLHNLSIEDEAIAKLGRPVGYMRRQTEGVIQRYSMAQTEEIPEVEYVADWLLRHIPERSENALIHNDLKFNNMLLSQHDAAEVTGVLDWEMTTLGDPLSDLAITLSYWVEPDDDHQGLRSVTRYGAAYGFMTRKAFAEAYAKCTGRDLSQMDFYMVFASFKAAVIAQQIYARYQKGQTSDPRFRELGAHARRMILRAHDIARGAMW</sequence>
<evidence type="ECO:0000313" key="2">
    <source>
        <dbReference type="EMBL" id="KUO94706.1"/>
    </source>
</evidence>
<dbReference type="PANTHER" id="PTHR47829">
    <property type="entry name" value="HYDROLASE, PUTATIVE (AFU_ORTHOLOGUE AFUA_1G12880)-RELATED"/>
    <property type="match status" value="1"/>
</dbReference>
<comment type="caution">
    <text evidence="2">The sequence shown here is derived from an EMBL/GenBank/DDBJ whole genome shotgun (WGS) entry which is preliminary data.</text>
</comment>
<keyword evidence="3" id="KW-1185">Reference proteome</keyword>
<dbReference type="Gene3D" id="3.90.1200.10">
    <property type="match status" value="1"/>
</dbReference>
<organism evidence="2 3">
    <name type="scientific">Ferroacidibacillus organovorans</name>
    <dbReference type="NCBI Taxonomy" id="1765683"/>
    <lineage>
        <taxon>Bacteria</taxon>
        <taxon>Bacillati</taxon>
        <taxon>Bacillota</taxon>
        <taxon>Bacilli</taxon>
        <taxon>Bacillales</taxon>
        <taxon>Alicyclobacillaceae</taxon>
        <taxon>Ferroacidibacillus</taxon>
    </lineage>
</organism>
<dbReference type="InterPro" id="IPR041726">
    <property type="entry name" value="ACAD10_11_N"/>
</dbReference>
<evidence type="ECO:0000313" key="3">
    <source>
        <dbReference type="Proteomes" id="UP000053557"/>
    </source>
</evidence>
<dbReference type="PANTHER" id="PTHR47829:SF1">
    <property type="entry name" value="HAD FAMILY PHOSPHATASE"/>
    <property type="match status" value="1"/>
</dbReference>
<dbReference type="OrthoDB" id="3806873at2"/>
<protein>
    <recommendedName>
        <fullName evidence="1">Aminoglycoside phosphotransferase domain-containing protein</fullName>
    </recommendedName>
</protein>
<dbReference type="Proteomes" id="UP000053557">
    <property type="component" value="Unassembled WGS sequence"/>
</dbReference>
<reference evidence="2 3" key="1">
    <citation type="submission" date="2015-12" db="EMBL/GenBank/DDBJ databases">
        <title>Draft genome sequence of Acidibacillus ferrooxidans ITV001, isolated from a chalcopyrite acid mine drainage site in Brazil.</title>
        <authorList>
            <person name="Dall'Agnol H."/>
            <person name="Nancucheo I."/>
            <person name="Johnson B."/>
            <person name="Oliveira R."/>
            <person name="Leite L."/>
            <person name="Pylro V."/>
            <person name="Nunes G.L."/>
            <person name="Tzotzos G."/>
            <person name="Fernandes G.R."/>
            <person name="Dutra J."/>
            <person name="Orellana S.C."/>
            <person name="Oliveira G."/>
        </authorList>
    </citation>
    <scope>NUCLEOTIDE SEQUENCE [LARGE SCALE GENOMIC DNA]</scope>
    <source>
        <strain evidence="3">ITV01</strain>
    </source>
</reference>
<dbReference type="CDD" id="cd05154">
    <property type="entry name" value="ACAD10_11_N-like"/>
    <property type="match status" value="1"/>
</dbReference>
<dbReference type="InterPro" id="IPR002575">
    <property type="entry name" value="Aminoglycoside_PTrfase"/>
</dbReference>
<dbReference type="Gene3D" id="3.30.200.20">
    <property type="entry name" value="Phosphorylase Kinase, domain 1"/>
    <property type="match status" value="1"/>
</dbReference>
<dbReference type="Pfam" id="PF01636">
    <property type="entry name" value="APH"/>
    <property type="match status" value="1"/>
</dbReference>
<gene>
    <name evidence="2" type="ORF">ATW55_02245</name>
</gene>
<accession>A0A101XNV3</accession>
<dbReference type="AlphaFoldDB" id="A0A101XNV3"/>